<dbReference type="GO" id="GO:1904262">
    <property type="term" value="P:negative regulation of TORC1 signaling"/>
    <property type="evidence" value="ECO:0000318"/>
    <property type="project" value="GO_Central"/>
</dbReference>
<dbReference type="GO" id="GO:0016239">
    <property type="term" value="P:positive regulation of macroautophagy"/>
    <property type="evidence" value="ECO:0000318"/>
    <property type="project" value="GO_Central"/>
</dbReference>
<dbReference type="Pfam" id="PF04636">
    <property type="entry name" value="PA26"/>
    <property type="match status" value="1"/>
</dbReference>
<dbReference type="GeneID" id="6753672"/>
<comment type="subcellular location">
    <subcellularLocation>
        <location evidence="1">Cytoplasm</location>
    </subcellularLocation>
</comment>
<evidence type="ECO:0008006" key="6">
    <source>
        <dbReference type="Google" id="ProtNLM"/>
    </source>
</evidence>
<dbReference type="InParanoid" id="B3RYA9"/>
<dbReference type="Gene3D" id="1.20.1290.10">
    <property type="entry name" value="AhpD-like"/>
    <property type="match status" value="1"/>
</dbReference>
<dbReference type="PANTHER" id="PTHR12474:SF0">
    <property type="entry name" value="SESTRIN HOMOLOG"/>
    <property type="match status" value="1"/>
</dbReference>
<dbReference type="GO" id="GO:0071233">
    <property type="term" value="P:cellular response to L-leucine"/>
    <property type="evidence" value="ECO:0000318"/>
    <property type="project" value="GO_Central"/>
</dbReference>
<dbReference type="GO" id="GO:1990253">
    <property type="term" value="P:cellular response to leucine starvation"/>
    <property type="evidence" value="ECO:0000318"/>
    <property type="project" value="GO_Central"/>
</dbReference>
<dbReference type="GO" id="GO:1901031">
    <property type="term" value="P:regulation of response to reactive oxygen species"/>
    <property type="evidence" value="ECO:0007669"/>
    <property type="project" value="InterPro"/>
</dbReference>
<evidence type="ECO:0000256" key="3">
    <source>
        <dbReference type="ARBA" id="ARBA00022490"/>
    </source>
</evidence>
<keyword evidence="3" id="KW-0963">Cytoplasm</keyword>
<dbReference type="HOGENOM" id="CLU_020429_2_0_1"/>
<evidence type="ECO:0000313" key="4">
    <source>
        <dbReference type="EMBL" id="EDV24569.1"/>
    </source>
</evidence>
<gene>
    <name evidence="4" type="ORF">TRIADDRAFT_25289</name>
</gene>
<dbReference type="AlphaFoldDB" id="B3RYA9"/>
<accession>B3RYA9</accession>
<dbReference type="eggNOG" id="KOG3746">
    <property type="taxonomic scope" value="Eukaryota"/>
</dbReference>
<dbReference type="OrthoDB" id="337464at2759"/>
<evidence type="ECO:0000256" key="2">
    <source>
        <dbReference type="ARBA" id="ARBA00008350"/>
    </source>
</evidence>
<feature type="non-terminal residue" evidence="4">
    <location>
        <position position="1"/>
    </location>
</feature>
<dbReference type="SUPFAM" id="SSF69118">
    <property type="entry name" value="AhpD-like"/>
    <property type="match status" value="1"/>
</dbReference>
<protein>
    <recommendedName>
        <fullName evidence="6">Sestrin</fullName>
    </recommendedName>
</protein>
<dbReference type="PhylomeDB" id="B3RYA9"/>
<dbReference type="Proteomes" id="UP000009022">
    <property type="component" value="Unassembled WGS sequence"/>
</dbReference>
<dbReference type="InterPro" id="IPR006730">
    <property type="entry name" value="Sestrin"/>
</dbReference>
<proteinExistence type="inferred from homology"/>
<dbReference type="PANTHER" id="PTHR12474">
    <property type="entry name" value="P53 REGULATED PA26 NUCLEAR PROTEIN SESTRIN"/>
    <property type="match status" value="1"/>
</dbReference>
<keyword evidence="5" id="KW-1185">Reference proteome</keyword>
<dbReference type="CTD" id="6753672"/>
<dbReference type="GO" id="GO:0005737">
    <property type="term" value="C:cytoplasm"/>
    <property type="evidence" value="ECO:0007669"/>
    <property type="project" value="UniProtKB-SubCell"/>
</dbReference>
<dbReference type="OMA" id="CDQVTQV"/>
<dbReference type="GO" id="GO:0070728">
    <property type="term" value="F:L-leucine binding"/>
    <property type="evidence" value="ECO:0000318"/>
    <property type="project" value="GO_Central"/>
</dbReference>
<evidence type="ECO:0000313" key="5">
    <source>
        <dbReference type="Proteomes" id="UP000009022"/>
    </source>
</evidence>
<dbReference type="FunCoup" id="B3RYA9">
    <property type="interactions" value="66"/>
</dbReference>
<dbReference type="RefSeq" id="XP_002112459.1">
    <property type="nucleotide sequence ID" value="XM_002112423.1"/>
</dbReference>
<dbReference type="GO" id="GO:0005634">
    <property type="term" value="C:nucleus"/>
    <property type="evidence" value="ECO:0007669"/>
    <property type="project" value="InterPro"/>
</dbReference>
<dbReference type="EMBL" id="DS985245">
    <property type="protein sequence ID" value="EDV24569.1"/>
    <property type="molecule type" value="Genomic_DNA"/>
</dbReference>
<dbReference type="InterPro" id="IPR029032">
    <property type="entry name" value="AhpD-like"/>
</dbReference>
<dbReference type="STRING" id="10228.B3RYA9"/>
<organism evidence="4 5">
    <name type="scientific">Trichoplax adhaerens</name>
    <name type="common">Trichoplax reptans</name>
    <dbReference type="NCBI Taxonomy" id="10228"/>
    <lineage>
        <taxon>Eukaryota</taxon>
        <taxon>Metazoa</taxon>
        <taxon>Placozoa</taxon>
        <taxon>Uniplacotomia</taxon>
        <taxon>Trichoplacea</taxon>
        <taxon>Trichoplacidae</taxon>
        <taxon>Trichoplax</taxon>
    </lineage>
</organism>
<reference evidence="4 5" key="1">
    <citation type="journal article" date="2008" name="Nature">
        <title>The Trichoplax genome and the nature of placozoans.</title>
        <authorList>
            <person name="Srivastava M."/>
            <person name="Begovic E."/>
            <person name="Chapman J."/>
            <person name="Putnam N.H."/>
            <person name="Hellsten U."/>
            <person name="Kawashima T."/>
            <person name="Kuo A."/>
            <person name="Mitros T."/>
            <person name="Salamov A."/>
            <person name="Carpenter M.L."/>
            <person name="Signorovitch A.Y."/>
            <person name="Moreno M.A."/>
            <person name="Kamm K."/>
            <person name="Grimwood J."/>
            <person name="Schmutz J."/>
            <person name="Shapiro H."/>
            <person name="Grigoriev I.V."/>
            <person name="Buss L.W."/>
            <person name="Schierwater B."/>
            <person name="Dellaporta S.L."/>
            <person name="Rokhsar D.S."/>
        </authorList>
    </citation>
    <scope>NUCLEOTIDE SEQUENCE [LARGE SCALE GENOMIC DNA]</scope>
    <source>
        <strain evidence="4 5">Grell-BS-1999</strain>
    </source>
</reference>
<sequence length="411" mass="48302">LFIESYLTTGRITNIARVMSCHPKYMKIFQETHNQLFYGPGLLPHHWRHYIAILAASRHNCLYMMQLHAEAFRLYQRDIHWLKGLSNASQKLINFEDLLNRLTYQPWTIQKEHIDELVVGESAWSISELVQAVVIVSHVVSVVGFYYGCGIHDEIDFKDGHTYSEMAANGKNDEDNLVHAMNQTKKKLDITDEEKRQKLLAVMSEYKSLQERHELLSEDKVLEEIELFFRQEKDTKISIIDNFMDNRSIEQSTDFAKLSLEDRQQMALRTQEFSWEDQGFSVVSRYYNDIIELLDEKFRIIYNLTYNKMGDTTNTDTKVLRTAVWNYIQMMKGVWDDYLYTSINKLVATDFKQYIKMVACKPEKTSQYLFHSGVYLYNGSEQVHLNLLFLESRNQAQLLHALRAIMQHSLA</sequence>
<comment type="similarity">
    <text evidence="2">Belongs to the sestrin family.</text>
</comment>
<dbReference type="KEGG" id="tad:TRIADDRAFT_25289"/>
<evidence type="ECO:0000256" key="1">
    <source>
        <dbReference type="ARBA" id="ARBA00004496"/>
    </source>
</evidence>
<name>B3RYA9_TRIAD</name>
<dbReference type="GO" id="GO:0016684">
    <property type="term" value="F:oxidoreductase activity, acting on peroxide as acceptor"/>
    <property type="evidence" value="ECO:0000318"/>
    <property type="project" value="GO_Central"/>
</dbReference>